<organism evidence="2 3">
    <name type="scientific">Cavenderia fasciculata</name>
    <name type="common">Slime mold</name>
    <name type="synonym">Dictyostelium fasciculatum</name>
    <dbReference type="NCBI Taxonomy" id="261658"/>
    <lineage>
        <taxon>Eukaryota</taxon>
        <taxon>Amoebozoa</taxon>
        <taxon>Evosea</taxon>
        <taxon>Eumycetozoa</taxon>
        <taxon>Dictyostelia</taxon>
        <taxon>Acytosteliales</taxon>
        <taxon>Cavenderiaceae</taxon>
        <taxon>Cavenderia</taxon>
    </lineage>
</organism>
<evidence type="ECO:0000256" key="1">
    <source>
        <dbReference type="SAM" id="Phobius"/>
    </source>
</evidence>
<name>F4QFE2_CACFS</name>
<dbReference type="AlphaFoldDB" id="F4QFE2"/>
<keyword evidence="1" id="KW-0472">Membrane</keyword>
<evidence type="ECO:0000313" key="3">
    <source>
        <dbReference type="Proteomes" id="UP000007797"/>
    </source>
</evidence>
<dbReference type="Proteomes" id="UP000007797">
    <property type="component" value="Unassembled WGS sequence"/>
</dbReference>
<proteinExistence type="predicted"/>
<sequence>MKKKKNRNIKKTPFVEPGTEVAGVNDEHNYQYNYGNVIEVKGVDIKKNWTEATLGQYFKDAGFVKGSGNTPRNKAEITPFFIKFASKLMSMLQKEDGKVLCLELTGNGMKDFDNAFNLIGLEQLLHPGMPPSYKRMATFLVVSAYVMGLPGFGRGSLPNIIKDTLVLEMNREIPRNYPDLIIKIQYTWNRYYGLAEQHRLVQWDTQKLAVFLQGNSIRQYSTTRYPRTQRRVDRIIALSHLVICLIIKYEKINPKDVMIKDESVESAIDNMGRLAIRYWNSRQHYAFFMKNYTLAVSLIAFQTGISHFVYPPLIDGYLKQEILNNLEFPHLRMDDGDINECFHDIYYYLNEKKKKKKKKKKTATVLVDTQKKWNEATVGQYLNNAGFIRGSGNTASNKAEITPFYIKFASKLLSIHLDNYEEMLLLGKSLEEIRNQPVKVALDFMGRMVLKYWDLEEPWTFELRIYTLVTTLAAFEKECTHYQVGTTNDIEGIFGTLANIVREK</sequence>
<protein>
    <submittedName>
        <fullName evidence="2">Uncharacterized protein</fullName>
    </submittedName>
</protein>
<accession>F4QFE2</accession>
<dbReference type="KEGG" id="dfa:DFA_11210"/>
<dbReference type="RefSeq" id="XP_004350153.1">
    <property type="nucleotide sequence ID" value="XM_004350103.1"/>
</dbReference>
<keyword evidence="1" id="KW-1133">Transmembrane helix</keyword>
<dbReference type="EMBL" id="GL883029">
    <property type="protein sequence ID" value="EGG13449.1"/>
    <property type="molecule type" value="Genomic_DNA"/>
</dbReference>
<feature type="transmembrane region" description="Helical" evidence="1">
    <location>
        <begin position="136"/>
        <end position="153"/>
    </location>
</feature>
<reference evidence="3" key="1">
    <citation type="journal article" date="2011" name="Genome Res.">
        <title>Phylogeny-wide analysis of social amoeba genomes highlights ancient origins for complex intercellular communication.</title>
        <authorList>
            <person name="Heidel A.J."/>
            <person name="Lawal H.M."/>
            <person name="Felder M."/>
            <person name="Schilde C."/>
            <person name="Helps N.R."/>
            <person name="Tunggal B."/>
            <person name="Rivero F."/>
            <person name="John U."/>
            <person name="Schleicher M."/>
            <person name="Eichinger L."/>
            <person name="Platzer M."/>
            <person name="Noegel A.A."/>
            <person name="Schaap P."/>
            <person name="Gloeckner G."/>
        </authorList>
    </citation>
    <scope>NUCLEOTIDE SEQUENCE [LARGE SCALE GENOMIC DNA]</scope>
    <source>
        <strain evidence="3">SH3</strain>
    </source>
</reference>
<keyword evidence="1" id="KW-0812">Transmembrane</keyword>
<evidence type="ECO:0000313" key="2">
    <source>
        <dbReference type="EMBL" id="EGG13449.1"/>
    </source>
</evidence>
<dbReference type="GeneID" id="14866450"/>
<keyword evidence="3" id="KW-1185">Reference proteome</keyword>
<gene>
    <name evidence="2" type="ORF">DFA_11210</name>
</gene>